<proteinExistence type="predicted"/>
<reference evidence="2" key="1">
    <citation type="journal article" date="2021" name="Mol. Ecol. Resour.">
        <title>Phylogenomic analyses of the genus Drosophila reveals genomic signals of climate adaptation.</title>
        <authorList>
            <person name="Li F."/>
            <person name="Rane R.V."/>
            <person name="Luria V."/>
            <person name="Xiong Z."/>
            <person name="Chen J."/>
            <person name="Li Z."/>
            <person name="Catullo R.A."/>
            <person name="Griffin P.C."/>
            <person name="Schiffer M."/>
            <person name="Pearce S."/>
            <person name="Lee S.F."/>
            <person name="McElroy K."/>
            <person name="Stocker A."/>
            <person name="Shirriffs J."/>
            <person name="Cockerell F."/>
            <person name="Coppin C."/>
            <person name="Sgro C.M."/>
            <person name="Karger A."/>
            <person name="Cain J.W."/>
            <person name="Weber J.A."/>
            <person name="Santpere G."/>
            <person name="Kirschner M.W."/>
            <person name="Hoffmann A.A."/>
            <person name="Oakeshott J.G."/>
            <person name="Zhang G."/>
        </authorList>
    </citation>
    <scope>NUCLEOTIDE SEQUENCE</scope>
    <source>
        <strain evidence="2">BGI-SZ-2011g</strain>
    </source>
</reference>
<accession>A0AAD4PSY6</accession>
<sequence length="625" mass="72428">MVQQQQQLLCRDIRTAPTMPARLFVDSENQYAHSILSGSLKPYQIARTTDLFKSEPTLCRAPPQQVLAPQAQTPPAELYRDLLTLVQFCAQTETQLSDERFADFVRIYCEQLHRFSDEQLIGSLRSLQQLPIPESTKAANYMELWNTLDIECCRRIESWSSAQLLLVSDAWYQLGLVRIGEFVWLALRKLGRKLRKLPPEQLVQSMFLCNLLRRPVFEMFDFEQNLAQCVQQLTLPELGVMAMGFFKTQTPIRNPELLQQLFTRLEAQLDSVEDITLVALLKILRYSSKLPQVDAVNHLLHALEPQVQRVSLLTCLHMALLGCELQTCNDELVERILLRFEHDLDAARLKDFERICLVIALFNLQTSSGVEQRLVQRLPQLLRGRIDEILRYPRCYTNCLHFLSMRQVYDTELLAVALEPRFVRHVYRSGMPGREYFHLDSLAQLLGPAYDGEFLSEKQRQQMGKLYTQYVPDANFKLNKTDKIMLEIREALGSLLRTHVYAKHLLPHFDRCDLLVCYDRQQRSFVPLSADCPADYSGVVLTRKHLLGADKEQPNVTTLVLVVAGWNNVIRDKQRPTGQFAMKLQQLRQLGHTPIVVQWHEWRELETAADRQDFLKRQLRQAANI</sequence>
<dbReference type="EMBL" id="JAJJHW010000095">
    <property type="protein sequence ID" value="KAH8388019.1"/>
    <property type="molecule type" value="Genomic_DNA"/>
</dbReference>
<dbReference type="InterPro" id="IPR013584">
    <property type="entry name" value="RAP"/>
</dbReference>
<dbReference type="Proteomes" id="UP001200034">
    <property type="component" value="Unassembled WGS sequence"/>
</dbReference>
<feature type="domain" description="RAP" evidence="1">
    <location>
        <begin position="559"/>
        <end position="617"/>
    </location>
</feature>
<gene>
    <name evidence="2" type="ORF">KR093_011010</name>
</gene>
<keyword evidence="3" id="KW-1185">Reference proteome</keyword>
<evidence type="ECO:0000313" key="3">
    <source>
        <dbReference type="Proteomes" id="UP001200034"/>
    </source>
</evidence>
<organism evidence="2 3">
    <name type="scientific">Drosophila rubida</name>
    <dbReference type="NCBI Taxonomy" id="30044"/>
    <lineage>
        <taxon>Eukaryota</taxon>
        <taxon>Metazoa</taxon>
        <taxon>Ecdysozoa</taxon>
        <taxon>Arthropoda</taxon>
        <taxon>Hexapoda</taxon>
        <taxon>Insecta</taxon>
        <taxon>Pterygota</taxon>
        <taxon>Neoptera</taxon>
        <taxon>Endopterygota</taxon>
        <taxon>Diptera</taxon>
        <taxon>Brachycera</taxon>
        <taxon>Muscomorpha</taxon>
        <taxon>Ephydroidea</taxon>
        <taxon>Drosophilidae</taxon>
        <taxon>Drosophila</taxon>
    </lineage>
</organism>
<name>A0AAD4PSY6_9MUSC</name>
<dbReference type="AlphaFoldDB" id="A0AAD4PSY6"/>
<evidence type="ECO:0000313" key="2">
    <source>
        <dbReference type="EMBL" id="KAH8388019.1"/>
    </source>
</evidence>
<dbReference type="PROSITE" id="PS51286">
    <property type="entry name" value="RAP"/>
    <property type="match status" value="1"/>
</dbReference>
<dbReference type="SMART" id="SM00952">
    <property type="entry name" value="RAP"/>
    <property type="match status" value="1"/>
</dbReference>
<comment type="caution">
    <text evidence="2">The sequence shown here is derived from an EMBL/GenBank/DDBJ whole genome shotgun (WGS) entry which is preliminary data.</text>
</comment>
<protein>
    <recommendedName>
        <fullName evidence="1">RAP domain-containing protein</fullName>
    </recommendedName>
</protein>
<evidence type="ECO:0000259" key="1">
    <source>
        <dbReference type="PROSITE" id="PS51286"/>
    </source>
</evidence>